<feature type="region of interest" description="Disordered" evidence="2">
    <location>
        <begin position="238"/>
        <end position="348"/>
    </location>
</feature>
<proteinExistence type="predicted"/>
<feature type="compositionally biased region" description="Low complexity" evidence="2">
    <location>
        <begin position="280"/>
        <end position="292"/>
    </location>
</feature>
<protein>
    <submittedName>
        <fullName evidence="3">Uncharacterized protein</fullName>
    </submittedName>
</protein>
<reference evidence="3" key="2">
    <citation type="submission" date="2023-05" db="EMBL/GenBank/DDBJ databases">
        <authorList>
            <consortium name="Lawrence Berkeley National Laboratory"/>
            <person name="Steindorff A."/>
            <person name="Hensen N."/>
            <person name="Bonometti L."/>
            <person name="Westerberg I."/>
            <person name="Brannstrom I.O."/>
            <person name="Guillou S."/>
            <person name="Cros-Aarteil S."/>
            <person name="Calhoun S."/>
            <person name="Haridas S."/>
            <person name="Kuo A."/>
            <person name="Mondo S."/>
            <person name="Pangilinan J."/>
            <person name="Riley R."/>
            <person name="Labutti K."/>
            <person name="Andreopoulos B."/>
            <person name="Lipzen A."/>
            <person name="Chen C."/>
            <person name="Yanf M."/>
            <person name="Daum C."/>
            <person name="Ng V."/>
            <person name="Clum A."/>
            <person name="Ohm R."/>
            <person name="Martin F."/>
            <person name="Silar P."/>
            <person name="Natvig D."/>
            <person name="Lalanne C."/>
            <person name="Gautier V."/>
            <person name="Ament-Velasquez S.L."/>
            <person name="Kruys A."/>
            <person name="Hutchinson M.I."/>
            <person name="Powell A.J."/>
            <person name="Barry K."/>
            <person name="Miller A.N."/>
            <person name="Grigoriev I.V."/>
            <person name="Debuchy R."/>
            <person name="Gladieux P."/>
            <person name="Thoren M.H."/>
            <person name="Johannesson H."/>
        </authorList>
    </citation>
    <scope>NUCLEOTIDE SEQUENCE</scope>
    <source>
        <strain evidence="3">CBS 990.96</strain>
    </source>
</reference>
<reference evidence="3" key="1">
    <citation type="journal article" date="2023" name="Mol. Phylogenet. Evol.">
        <title>Genome-scale phylogeny and comparative genomics of the fungal order Sordariales.</title>
        <authorList>
            <person name="Hensen N."/>
            <person name="Bonometti L."/>
            <person name="Westerberg I."/>
            <person name="Brannstrom I.O."/>
            <person name="Guillou S."/>
            <person name="Cros-Aarteil S."/>
            <person name="Calhoun S."/>
            <person name="Haridas S."/>
            <person name="Kuo A."/>
            <person name="Mondo S."/>
            <person name="Pangilinan J."/>
            <person name="Riley R."/>
            <person name="LaButti K."/>
            <person name="Andreopoulos B."/>
            <person name="Lipzen A."/>
            <person name="Chen C."/>
            <person name="Yan M."/>
            <person name="Daum C."/>
            <person name="Ng V."/>
            <person name="Clum A."/>
            <person name="Steindorff A."/>
            <person name="Ohm R.A."/>
            <person name="Martin F."/>
            <person name="Silar P."/>
            <person name="Natvig D.O."/>
            <person name="Lalanne C."/>
            <person name="Gautier V."/>
            <person name="Ament-Velasquez S.L."/>
            <person name="Kruys A."/>
            <person name="Hutchinson M.I."/>
            <person name="Powell A.J."/>
            <person name="Barry K."/>
            <person name="Miller A.N."/>
            <person name="Grigoriev I.V."/>
            <person name="Debuchy R."/>
            <person name="Gladieux P."/>
            <person name="Hiltunen Thoren M."/>
            <person name="Johannesson H."/>
        </authorList>
    </citation>
    <scope>NUCLEOTIDE SEQUENCE</scope>
    <source>
        <strain evidence="3">CBS 990.96</strain>
    </source>
</reference>
<name>A0AAN6YQ67_9PEZI</name>
<evidence type="ECO:0000256" key="1">
    <source>
        <dbReference type="SAM" id="Coils"/>
    </source>
</evidence>
<feature type="compositionally biased region" description="Basic and acidic residues" evidence="2">
    <location>
        <begin position="269"/>
        <end position="279"/>
    </location>
</feature>
<feature type="coiled-coil region" evidence="1">
    <location>
        <begin position="169"/>
        <end position="196"/>
    </location>
</feature>
<feature type="compositionally biased region" description="Polar residues" evidence="2">
    <location>
        <begin position="324"/>
        <end position="343"/>
    </location>
</feature>
<feature type="compositionally biased region" description="Basic residues" evidence="2">
    <location>
        <begin position="253"/>
        <end position="265"/>
    </location>
</feature>
<evidence type="ECO:0000313" key="4">
    <source>
        <dbReference type="Proteomes" id="UP001301958"/>
    </source>
</evidence>
<feature type="compositionally biased region" description="Low complexity" evidence="2">
    <location>
        <begin position="485"/>
        <end position="495"/>
    </location>
</feature>
<sequence length="676" mass="75868">MEVVGFAAAVISIGKTVKMTYKMGELFIKIAKEANYVEQEMKECAMNFRSFATAAGAASKSLKRAFSDKDDSESPVIDYMEQKQLPIELEQQAELIYERIQDFGDSIKRIPSRLGKVVTGLKWHRFKPRITEVTPHMESLKTTLTLVINIVTLEKLRHGAGSAGGVQIAEILRARIDELKQEIQQQMETIRQLREEHSVVALTTPPPPVAGPKSSSAFNPDQYLVLCHLAESIIETGKIPTAPPPYNYEIPKVSKRKSRHSRRQSARIPSRDHRARREIPISPTSSASAPWSTKDHLQYINAEPTPPPSPRAVRPNASGIIPSRRTSSTIGTQSTASTISNESRQSRRRSLAPIYTAFKKYNHVTIKEIMGHKKVRARVDRSIESNLVSSKTAPVGAEHVTPVKPFPFKRYGDKVVVVGKSHMYLYPEEDDNKLGGWEFLVCEGLEETEGERVVLGRGIMEQGEKLKIGWFLDLEEEVHSPVLMRSRSSASSSRSPGVGILPESSARVREEGSEQNSASERRTGFIQRKEKPVQKVVPADSVRQVSVGSKPDRVTLTLRCQRPPGVQVQALIDRSIKRNLISRELCRSLRYKCQHLEFRGERTVGRYFSFRGGEVKCVGKVLIRHRPEGEGEFWSFDVCVGLGDSEEPDRENIVIGRESAEQMDGVGWDEEDLHFL</sequence>
<dbReference type="Proteomes" id="UP001301958">
    <property type="component" value="Unassembled WGS sequence"/>
</dbReference>
<evidence type="ECO:0000256" key="2">
    <source>
        <dbReference type="SAM" id="MobiDB-lite"/>
    </source>
</evidence>
<evidence type="ECO:0000313" key="3">
    <source>
        <dbReference type="EMBL" id="KAK4222630.1"/>
    </source>
</evidence>
<organism evidence="3 4">
    <name type="scientific">Podospora fimiseda</name>
    <dbReference type="NCBI Taxonomy" id="252190"/>
    <lineage>
        <taxon>Eukaryota</taxon>
        <taxon>Fungi</taxon>
        <taxon>Dikarya</taxon>
        <taxon>Ascomycota</taxon>
        <taxon>Pezizomycotina</taxon>
        <taxon>Sordariomycetes</taxon>
        <taxon>Sordariomycetidae</taxon>
        <taxon>Sordariales</taxon>
        <taxon>Podosporaceae</taxon>
        <taxon>Podospora</taxon>
    </lineage>
</organism>
<keyword evidence="4" id="KW-1185">Reference proteome</keyword>
<accession>A0AAN6YQ67</accession>
<keyword evidence="1" id="KW-0175">Coiled coil</keyword>
<comment type="caution">
    <text evidence="3">The sequence shown here is derived from an EMBL/GenBank/DDBJ whole genome shotgun (WGS) entry which is preliminary data.</text>
</comment>
<dbReference type="EMBL" id="MU865461">
    <property type="protein sequence ID" value="KAK4222630.1"/>
    <property type="molecule type" value="Genomic_DNA"/>
</dbReference>
<gene>
    <name evidence="3" type="ORF">QBC38DRAFT_73840</name>
</gene>
<dbReference type="AlphaFoldDB" id="A0AAN6YQ67"/>
<feature type="region of interest" description="Disordered" evidence="2">
    <location>
        <begin position="484"/>
        <end position="525"/>
    </location>
</feature>